<gene>
    <name evidence="1" type="ORF">GCM10017567_57270</name>
</gene>
<dbReference type="EMBL" id="BNAW01000030">
    <property type="protein sequence ID" value="GHG29988.1"/>
    <property type="molecule type" value="Genomic_DNA"/>
</dbReference>
<protein>
    <submittedName>
        <fullName evidence="1">Uncharacterized protein</fullName>
    </submittedName>
</protein>
<proteinExistence type="predicted"/>
<organism evidence="1 2">
    <name type="scientific">Amycolatopsis bullii</name>
    <dbReference type="NCBI Taxonomy" id="941987"/>
    <lineage>
        <taxon>Bacteria</taxon>
        <taxon>Bacillati</taxon>
        <taxon>Actinomycetota</taxon>
        <taxon>Actinomycetes</taxon>
        <taxon>Pseudonocardiales</taxon>
        <taxon>Pseudonocardiaceae</taxon>
        <taxon>Amycolatopsis</taxon>
    </lineage>
</organism>
<sequence>MPLIARRRGEANRIVAHTTTQAGRGEFVDNVAALAVTTALADNTIYGPMLLPPAEFGPQRVEQLRMALCRSTTDPRTRARPATFIAASTLRRDDQPLTSRALAHGHGALGAAAIGVLFQQHAEPHVVENELDMLTGRVGATRW</sequence>
<name>A0ABQ3KJA0_9PSEU</name>
<evidence type="ECO:0000313" key="1">
    <source>
        <dbReference type="EMBL" id="GHG29988.1"/>
    </source>
</evidence>
<dbReference type="RefSeq" id="WP_191314410.1">
    <property type="nucleotide sequence ID" value="NZ_BNAW01000030.1"/>
</dbReference>
<evidence type="ECO:0000313" key="2">
    <source>
        <dbReference type="Proteomes" id="UP000649955"/>
    </source>
</evidence>
<accession>A0ABQ3KJA0</accession>
<dbReference type="Proteomes" id="UP000649955">
    <property type="component" value="Unassembled WGS sequence"/>
</dbReference>
<reference evidence="2" key="1">
    <citation type="journal article" date="2019" name="Int. J. Syst. Evol. Microbiol.">
        <title>The Global Catalogue of Microorganisms (GCM) 10K type strain sequencing project: providing services to taxonomists for standard genome sequencing and annotation.</title>
        <authorList>
            <consortium name="The Broad Institute Genomics Platform"/>
            <consortium name="The Broad Institute Genome Sequencing Center for Infectious Disease"/>
            <person name="Wu L."/>
            <person name="Ma J."/>
        </authorList>
    </citation>
    <scope>NUCLEOTIDE SEQUENCE [LARGE SCALE GENOMIC DNA]</scope>
    <source>
        <strain evidence="2">CGMCC 4.7680</strain>
    </source>
</reference>
<comment type="caution">
    <text evidence="1">The sequence shown here is derived from an EMBL/GenBank/DDBJ whole genome shotgun (WGS) entry which is preliminary data.</text>
</comment>
<keyword evidence="2" id="KW-1185">Reference proteome</keyword>